<proteinExistence type="predicted"/>
<comment type="caution">
    <text evidence="1">The sequence shown here is derived from an EMBL/GenBank/DDBJ whole genome shotgun (WGS) entry which is preliminary data.</text>
</comment>
<name>A0A2A9D4C7_9MICO</name>
<dbReference type="RefSeq" id="WP_098470103.1">
    <property type="nucleotide sequence ID" value="NZ_PDJD01000001.1"/>
</dbReference>
<organism evidence="1 2">
    <name type="scientific">Serinibacter salmoneus</name>
    <dbReference type="NCBI Taxonomy" id="556530"/>
    <lineage>
        <taxon>Bacteria</taxon>
        <taxon>Bacillati</taxon>
        <taxon>Actinomycetota</taxon>
        <taxon>Actinomycetes</taxon>
        <taxon>Micrococcales</taxon>
        <taxon>Beutenbergiaceae</taxon>
        <taxon>Serinibacter</taxon>
    </lineage>
</organism>
<dbReference type="AlphaFoldDB" id="A0A2A9D4C7"/>
<evidence type="ECO:0000313" key="2">
    <source>
        <dbReference type="Proteomes" id="UP000224915"/>
    </source>
</evidence>
<gene>
    <name evidence="1" type="ORF">ATL40_2864</name>
</gene>
<sequence length="373" mass="38179">MSATLDTHLTGSPDAIHAIASWLRTAGLRTEDHADAVARARSAAMESWTGNAATAFGSWSLTVTDGAGRIADTAQGLQFRVSTLAETLAGCLRALEGTRTRARAAGLSVSGTVIHAPSPLIGMPGGLSEEQLEALRAAHRALQAAWQEAQESTREALRRWQDAVEEFCDRTTSAREVLLGALAGLIEAVADTLGDAGLLDDVHPYPLVDPLGPRHLPDVDLSSLPDPPSGIRVPVLDVLLAAWSTKADMDAGEPFPQAVTSQGAAFAAGVGSGLVGSAAGTAIGGVGGAVAGAAIGTTLGTAAGTFANGFVDGLWEERSLGGAIRTGWEDLARLGYDLGMLTASPPQVVGEALGEALQATADTVLDCWDALFD</sequence>
<keyword evidence="2" id="KW-1185">Reference proteome</keyword>
<dbReference type="EMBL" id="PDJD01000001">
    <property type="protein sequence ID" value="PFG21241.1"/>
    <property type="molecule type" value="Genomic_DNA"/>
</dbReference>
<dbReference type="OrthoDB" id="3770379at2"/>
<evidence type="ECO:0000313" key="1">
    <source>
        <dbReference type="EMBL" id="PFG21241.1"/>
    </source>
</evidence>
<protein>
    <submittedName>
        <fullName evidence="1">Uncharacterized protein</fullName>
    </submittedName>
</protein>
<accession>A0A2A9D4C7</accession>
<dbReference type="SUPFAM" id="SSF140453">
    <property type="entry name" value="EsxAB dimer-like"/>
    <property type="match status" value="1"/>
</dbReference>
<reference evidence="1 2" key="1">
    <citation type="submission" date="2017-10" db="EMBL/GenBank/DDBJ databases">
        <title>Sequencing the genomes of 1000 actinobacteria strains.</title>
        <authorList>
            <person name="Klenk H.-P."/>
        </authorList>
    </citation>
    <scope>NUCLEOTIDE SEQUENCE [LARGE SCALE GENOMIC DNA]</scope>
    <source>
        <strain evidence="1 2">DSM 21801</strain>
    </source>
</reference>
<dbReference type="Proteomes" id="UP000224915">
    <property type="component" value="Unassembled WGS sequence"/>
</dbReference>
<dbReference type="InterPro" id="IPR036689">
    <property type="entry name" value="ESAT-6-like_sf"/>
</dbReference>